<sequence>MLNLTPYFHEVDFQSLSPLDTHSTVIGSNQYNASVEHVAKRRRVEEYAQQYLRGETLHIHSATLKGPFKDDWQNPWSSNSKVGRAEQLRVEFFEQNAENKDQSHGLSPSSIPWARLMQYPTAVPGESMDRASSLCISAEIASNRGQECDTNVEFEHMVQRTRKKSSKSVLHISKTIPGVDDTCSRRAPEDGSNPNSEGTVTVQSDAIHHDNLQIRSIEPKAYSIEHTSSPPRNSLQNASYVPKPTFETKRNTSPLGDCSKTTGKKESGQFRLKDSTKEKKVELSLQERFHETKPSIFTPLGASNTITVSQQVKCQGWTAINDSSVRKTDSISVGTTRVNVPLQPRLLQNSIKDGNVSQLRTTGKRPVTLYDKLDNVPKKNLIKPSLFSRSDDVRKHHNEIRGSTKLASFSRRKKKVQGVSLIATTAASPFVQYRVAKPGIHHIQSKREMPSFSSKELAARETFEDGIGQIETHINPDKVLSAKEHPNNFEARRPSHESHEDITPFRIFNTPAVRHLSGTQDFLNRVSPLTCNSFKAKVKKNASFRTVIEPASGASGNRPLGDAEAHQDIGDRTSNRLGERDRTLLGAKLDASSTDTLTTSTPISPISPQLICLSFNPSSLSSTVQTPKGQEKPRSKLSEGQQPIYSHSPQSLHGLGQRAVSTSHGSQLQGDKDGKVFEDVDLDQVLEDAGSFLQSWDLENELKKCQSGEDISGDQAKSKENLAVRGECKDISNQGN</sequence>
<reference evidence="2" key="1">
    <citation type="journal article" date="2020" name="Stud. Mycol.">
        <title>101 Dothideomycetes genomes: a test case for predicting lifestyles and emergence of pathogens.</title>
        <authorList>
            <person name="Haridas S."/>
            <person name="Albert R."/>
            <person name="Binder M."/>
            <person name="Bloem J."/>
            <person name="Labutti K."/>
            <person name="Salamov A."/>
            <person name="Andreopoulos B."/>
            <person name="Baker S."/>
            <person name="Barry K."/>
            <person name="Bills G."/>
            <person name="Bluhm B."/>
            <person name="Cannon C."/>
            <person name="Castanera R."/>
            <person name="Culley D."/>
            <person name="Daum C."/>
            <person name="Ezra D."/>
            <person name="Gonzalez J."/>
            <person name="Henrissat B."/>
            <person name="Kuo A."/>
            <person name="Liang C."/>
            <person name="Lipzen A."/>
            <person name="Lutzoni F."/>
            <person name="Magnuson J."/>
            <person name="Mondo S."/>
            <person name="Nolan M."/>
            <person name="Ohm R."/>
            <person name="Pangilinan J."/>
            <person name="Park H.-J."/>
            <person name="Ramirez L."/>
            <person name="Alfaro M."/>
            <person name="Sun H."/>
            <person name="Tritt A."/>
            <person name="Yoshinaga Y."/>
            <person name="Zwiers L.-H."/>
            <person name="Turgeon B."/>
            <person name="Goodwin S."/>
            <person name="Spatafora J."/>
            <person name="Crous P."/>
            <person name="Grigoriev I."/>
        </authorList>
    </citation>
    <scope>NUCLEOTIDE SEQUENCE</scope>
    <source>
        <strain evidence="2">CBS 101060</strain>
    </source>
</reference>
<dbReference type="Proteomes" id="UP000799429">
    <property type="component" value="Unassembled WGS sequence"/>
</dbReference>
<accession>A0A9P4SFZ1</accession>
<feature type="compositionally biased region" description="Basic and acidic residues" evidence="1">
    <location>
        <begin position="561"/>
        <end position="583"/>
    </location>
</feature>
<proteinExistence type="predicted"/>
<feature type="compositionally biased region" description="Polar residues" evidence="1">
    <location>
        <begin position="638"/>
        <end position="651"/>
    </location>
</feature>
<feature type="compositionally biased region" description="Polar residues" evidence="1">
    <location>
        <begin position="659"/>
        <end position="669"/>
    </location>
</feature>
<feature type="compositionally biased region" description="Polar residues" evidence="1">
    <location>
        <begin position="192"/>
        <end position="204"/>
    </location>
</feature>
<evidence type="ECO:0000256" key="1">
    <source>
        <dbReference type="SAM" id="MobiDB-lite"/>
    </source>
</evidence>
<comment type="caution">
    <text evidence="2">The sequence shown here is derived from an EMBL/GenBank/DDBJ whole genome shotgun (WGS) entry which is preliminary data.</text>
</comment>
<evidence type="ECO:0000313" key="3">
    <source>
        <dbReference type="Proteomes" id="UP000799429"/>
    </source>
</evidence>
<keyword evidence="3" id="KW-1185">Reference proteome</keyword>
<dbReference type="OrthoDB" id="5419922at2759"/>
<feature type="region of interest" description="Disordered" evidence="1">
    <location>
        <begin position="621"/>
        <end position="673"/>
    </location>
</feature>
<dbReference type="AlphaFoldDB" id="A0A9P4SFZ1"/>
<feature type="region of interest" description="Disordered" evidence="1">
    <location>
        <begin position="549"/>
        <end position="587"/>
    </location>
</feature>
<feature type="compositionally biased region" description="Basic and acidic residues" evidence="1">
    <location>
        <begin position="263"/>
        <end position="275"/>
    </location>
</feature>
<feature type="region of interest" description="Disordered" evidence="1">
    <location>
        <begin position="224"/>
        <end position="275"/>
    </location>
</feature>
<organism evidence="2 3">
    <name type="scientific">Patellaria atrata CBS 101060</name>
    <dbReference type="NCBI Taxonomy" id="1346257"/>
    <lineage>
        <taxon>Eukaryota</taxon>
        <taxon>Fungi</taxon>
        <taxon>Dikarya</taxon>
        <taxon>Ascomycota</taxon>
        <taxon>Pezizomycotina</taxon>
        <taxon>Dothideomycetes</taxon>
        <taxon>Dothideomycetes incertae sedis</taxon>
        <taxon>Patellariales</taxon>
        <taxon>Patellariaceae</taxon>
        <taxon>Patellaria</taxon>
    </lineage>
</organism>
<gene>
    <name evidence="2" type="ORF">M501DRAFT_988453</name>
</gene>
<feature type="compositionally biased region" description="Polar residues" evidence="1">
    <location>
        <begin position="225"/>
        <end position="239"/>
    </location>
</feature>
<feature type="region of interest" description="Disordered" evidence="1">
    <location>
        <begin position="163"/>
        <end position="206"/>
    </location>
</feature>
<name>A0A9P4SFZ1_9PEZI</name>
<dbReference type="EMBL" id="MU006090">
    <property type="protein sequence ID" value="KAF2842196.1"/>
    <property type="molecule type" value="Genomic_DNA"/>
</dbReference>
<protein>
    <submittedName>
        <fullName evidence="2">Uncharacterized protein</fullName>
    </submittedName>
</protein>
<evidence type="ECO:0000313" key="2">
    <source>
        <dbReference type="EMBL" id="KAF2842196.1"/>
    </source>
</evidence>